<feature type="active site" description="Proton acceptor" evidence="7">
    <location>
        <position position="312"/>
    </location>
</feature>
<accession>A0A9W7W298</accession>
<keyword evidence="9" id="KW-0472">Membrane</keyword>
<feature type="binding site" evidence="7">
    <location>
        <position position="347"/>
    </location>
    <ligand>
        <name>Zn(2+)</name>
        <dbReference type="ChEBI" id="CHEBI:29105"/>
    </ligand>
</feature>
<gene>
    <name evidence="11" type="ORF">Tdes44962_MAKER03109</name>
</gene>
<feature type="region of interest" description="Disordered" evidence="8">
    <location>
        <begin position="1"/>
        <end position="88"/>
    </location>
</feature>
<feature type="binding site" evidence="7">
    <location>
        <position position="320"/>
    </location>
    <ligand>
        <name>Zn(2+)</name>
        <dbReference type="ChEBI" id="CHEBI:29105"/>
    </ligand>
</feature>
<keyword evidence="6" id="KW-0520">NAD</keyword>
<evidence type="ECO:0000256" key="4">
    <source>
        <dbReference type="ARBA" id="ARBA00022723"/>
    </source>
</evidence>
<evidence type="ECO:0000256" key="9">
    <source>
        <dbReference type="SAM" id="Phobius"/>
    </source>
</evidence>
<dbReference type="Proteomes" id="UP001138500">
    <property type="component" value="Unassembled WGS sequence"/>
</dbReference>
<dbReference type="Gene3D" id="3.30.1600.10">
    <property type="entry name" value="SIR2/SIRT2 'Small Domain"/>
    <property type="match status" value="1"/>
</dbReference>
<feature type="compositionally biased region" description="Basic residues" evidence="8">
    <location>
        <begin position="361"/>
        <end position="370"/>
    </location>
</feature>
<evidence type="ECO:0000259" key="10">
    <source>
        <dbReference type="PROSITE" id="PS50305"/>
    </source>
</evidence>
<evidence type="ECO:0000256" key="3">
    <source>
        <dbReference type="ARBA" id="ARBA00022679"/>
    </source>
</evidence>
<dbReference type="InterPro" id="IPR003000">
    <property type="entry name" value="Sirtuin"/>
</dbReference>
<comment type="similarity">
    <text evidence="2">Belongs to the sirtuin family. Class I subfamily.</text>
</comment>
<dbReference type="PANTHER" id="PTHR11085">
    <property type="entry name" value="NAD-DEPENDENT PROTEIN DEACYLASE SIRTUIN-5, MITOCHONDRIAL-RELATED"/>
    <property type="match status" value="1"/>
</dbReference>
<dbReference type="GO" id="GO:0046970">
    <property type="term" value="F:histone H4K16 deacetylase activity, NAD-dependent"/>
    <property type="evidence" value="ECO:0007669"/>
    <property type="project" value="TreeGrafter"/>
</dbReference>
<dbReference type="InterPro" id="IPR050134">
    <property type="entry name" value="NAD-dep_sirtuin_deacylases"/>
</dbReference>
<feature type="transmembrane region" description="Helical" evidence="9">
    <location>
        <begin position="584"/>
        <end position="612"/>
    </location>
</feature>
<comment type="caution">
    <text evidence="11">The sequence shown here is derived from an EMBL/GenBank/DDBJ whole genome shotgun (WGS) entry which is preliminary data.</text>
</comment>
<evidence type="ECO:0000256" key="5">
    <source>
        <dbReference type="ARBA" id="ARBA00022833"/>
    </source>
</evidence>
<dbReference type="PROSITE" id="PS50305">
    <property type="entry name" value="SIRTUIN"/>
    <property type="match status" value="1"/>
</dbReference>
<proteinExistence type="inferred from homology"/>
<reference evidence="11 12" key="1">
    <citation type="journal article" date="2018" name="IMA Fungus">
        <title>IMA Genome-F 10: Nine draft genome sequences of Claviceps purpurea s.lat., including C. arundinis, C. humidiphila, and C. cf. spartinae, pseudomolecules for the pitch canker pathogen Fusarium circinatum, draft genome of Davidsoniella eucalypti, Grosmannia galeiformis, Quambalaria eucalypti, and Teratosphaeria destructans.</title>
        <authorList>
            <person name="Wingfield B.D."/>
            <person name="Liu M."/>
            <person name="Nguyen H.D."/>
            <person name="Lane F.A."/>
            <person name="Morgan S.W."/>
            <person name="De Vos L."/>
            <person name="Wilken P.M."/>
            <person name="Duong T.A."/>
            <person name="Aylward J."/>
            <person name="Coetzee M.P."/>
            <person name="Dadej K."/>
            <person name="De Beer Z.W."/>
            <person name="Findlay W."/>
            <person name="Havenga M."/>
            <person name="Kolarik M."/>
            <person name="Menzies J.G."/>
            <person name="Naidoo K."/>
            <person name="Pochopski O."/>
            <person name="Shoukouhi P."/>
            <person name="Santana Q.C."/>
            <person name="Seifert K.A."/>
            <person name="Soal N."/>
            <person name="Steenkamp E.T."/>
            <person name="Tatham C.T."/>
            <person name="van der Nest M.A."/>
            <person name="Wingfield M.J."/>
        </authorList>
    </citation>
    <scope>NUCLEOTIDE SEQUENCE [LARGE SCALE GENOMIC DNA]</scope>
    <source>
        <strain evidence="11">CMW44962</strain>
    </source>
</reference>
<evidence type="ECO:0000313" key="11">
    <source>
        <dbReference type="EMBL" id="KAH9827139.1"/>
    </source>
</evidence>
<keyword evidence="3" id="KW-0808">Transferase</keyword>
<dbReference type="GO" id="GO:0005634">
    <property type="term" value="C:nucleus"/>
    <property type="evidence" value="ECO:0007669"/>
    <property type="project" value="TreeGrafter"/>
</dbReference>
<evidence type="ECO:0000256" key="6">
    <source>
        <dbReference type="ARBA" id="ARBA00023027"/>
    </source>
</evidence>
<dbReference type="AlphaFoldDB" id="A0A9W7W298"/>
<name>A0A9W7W298_9PEZI</name>
<dbReference type="GO" id="GO:0046872">
    <property type="term" value="F:metal ion binding"/>
    <property type="evidence" value="ECO:0007669"/>
    <property type="project" value="UniProtKB-KW"/>
</dbReference>
<protein>
    <submittedName>
        <fullName evidence="11">Sir2 family</fullName>
    </submittedName>
</protein>
<feature type="compositionally biased region" description="Pro residues" evidence="8">
    <location>
        <begin position="632"/>
        <end position="641"/>
    </location>
</feature>
<organism evidence="11 12">
    <name type="scientific">Teratosphaeria destructans</name>
    <dbReference type="NCBI Taxonomy" id="418781"/>
    <lineage>
        <taxon>Eukaryota</taxon>
        <taxon>Fungi</taxon>
        <taxon>Dikarya</taxon>
        <taxon>Ascomycota</taxon>
        <taxon>Pezizomycotina</taxon>
        <taxon>Dothideomycetes</taxon>
        <taxon>Dothideomycetidae</taxon>
        <taxon>Mycosphaerellales</taxon>
        <taxon>Teratosphaeriaceae</taxon>
        <taxon>Teratosphaeria</taxon>
    </lineage>
</organism>
<dbReference type="OrthoDB" id="420264at2759"/>
<dbReference type="InterPro" id="IPR026591">
    <property type="entry name" value="Sirtuin_cat_small_dom_sf"/>
</dbReference>
<dbReference type="Gene3D" id="3.40.50.1220">
    <property type="entry name" value="TPP-binding domain"/>
    <property type="match status" value="1"/>
</dbReference>
<evidence type="ECO:0000256" key="1">
    <source>
        <dbReference type="ARBA" id="ARBA00001947"/>
    </source>
</evidence>
<dbReference type="InterPro" id="IPR029035">
    <property type="entry name" value="DHS-like_NAD/FAD-binding_dom"/>
</dbReference>
<evidence type="ECO:0000256" key="8">
    <source>
        <dbReference type="SAM" id="MobiDB-lite"/>
    </source>
</evidence>
<keyword evidence="4 7" id="KW-0479">Metal-binding</keyword>
<feature type="domain" description="Deacetylase sirtuin-type" evidence="10">
    <location>
        <begin position="184"/>
        <end position="482"/>
    </location>
</feature>
<dbReference type="GO" id="GO:0070403">
    <property type="term" value="F:NAD+ binding"/>
    <property type="evidence" value="ECO:0007669"/>
    <property type="project" value="InterPro"/>
</dbReference>
<evidence type="ECO:0000256" key="2">
    <source>
        <dbReference type="ARBA" id="ARBA00006924"/>
    </source>
</evidence>
<feature type="region of interest" description="Disordered" evidence="8">
    <location>
        <begin position="555"/>
        <end position="575"/>
    </location>
</feature>
<dbReference type="Pfam" id="PF02146">
    <property type="entry name" value="SIR2"/>
    <property type="match status" value="1"/>
</dbReference>
<feature type="compositionally biased region" description="Polar residues" evidence="8">
    <location>
        <begin position="1"/>
        <end position="11"/>
    </location>
</feature>
<dbReference type="EMBL" id="RIBY02001912">
    <property type="protein sequence ID" value="KAH9827139.1"/>
    <property type="molecule type" value="Genomic_DNA"/>
</dbReference>
<comment type="cofactor">
    <cofactor evidence="1">
        <name>Zn(2+)</name>
        <dbReference type="ChEBI" id="CHEBI:29105"/>
    </cofactor>
</comment>
<feature type="binding site" evidence="7">
    <location>
        <position position="323"/>
    </location>
    <ligand>
        <name>Zn(2+)</name>
        <dbReference type="ChEBI" id="CHEBI:29105"/>
    </ligand>
</feature>
<keyword evidence="9" id="KW-0812">Transmembrane</keyword>
<reference evidence="11 12" key="2">
    <citation type="journal article" date="2021" name="Curr. Genet.">
        <title>Genetic response to nitrogen starvation in the aggressive Eucalyptus foliar pathogen Teratosphaeria destructans.</title>
        <authorList>
            <person name="Havenga M."/>
            <person name="Wingfield B.D."/>
            <person name="Wingfield M.J."/>
            <person name="Dreyer L.L."/>
            <person name="Roets F."/>
            <person name="Aylward J."/>
        </authorList>
    </citation>
    <scope>NUCLEOTIDE SEQUENCE [LARGE SCALE GENOMIC DNA]</scope>
    <source>
        <strain evidence="11">CMW44962</strain>
    </source>
</reference>
<evidence type="ECO:0000313" key="12">
    <source>
        <dbReference type="Proteomes" id="UP001138500"/>
    </source>
</evidence>
<dbReference type="InterPro" id="IPR026590">
    <property type="entry name" value="Ssirtuin_cat_dom"/>
</dbReference>
<feature type="binding site" evidence="7">
    <location>
        <position position="344"/>
    </location>
    <ligand>
        <name>Zn(2+)</name>
        <dbReference type="ChEBI" id="CHEBI:29105"/>
    </ligand>
</feature>
<keyword evidence="5 7" id="KW-0862">Zinc</keyword>
<dbReference type="SUPFAM" id="SSF52467">
    <property type="entry name" value="DHS-like NAD/FAD-binding domain"/>
    <property type="match status" value="1"/>
</dbReference>
<evidence type="ECO:0000256" key="7">
    <source>
        <dbReference type="PROSITE-ProRule" id="PRU00236"/>
    </source>
</evidence>
<sequence>MSPSPAKSTESPAILRAPGSSQKQQRKRKRTETVDLTNRRAATPPPQLPSQQSTPARPALTKSNSTSSIPQSPPPPPVEPEIDDDEFSEDGSLYEDIFDEIELNPYQADIGEMSLSRERSAALQHRLRSMGPEEFIKQYLTSGDMAPRLLGTAFGIDPNMIEDDDLHLRILSYAIMRAFRKRQKLPHYNTIDDAAQLLSKSKNVMVITGAGISTSLGIPDFRSKGTGFYDKLSQMGYSDPQEVFDIHNFDENPQTFYSLAGDILPSGARYSPTHGFLKLLQDKGKLQTNYTQNIDNLEEAAGVDRARLIQCHGSFATASCRKCKYQVKGAEIFDDIRAGQVAYCKRCIDALDKQQLAPLAKKPKPSKKLRHEWEDSDEDPESTYDIPQAGVMKPDITFFGEQLPENFFTRFTDSDSKSVDLVIVIGTSLKVAPVSDMPNYLPHKVPHIYISREPVTHINFDIQLIGDCDHVVFELCRKAGWRLEHEMIPEEFQVKVRPYGEDLEEEGEGRVWRWRVKPRVKKDSLGDGLAVHGRATTHISAILGSFIKALKSGIPPPPPPLPRPAPPPPPPPPNCPAISRNRGLFIRLLIISGLLIKFCAICLIIGFCMILLRSGMPPPPPPPSILASPPRSGMPPPPPPAAAREVSSCSISSAAAAPSSSSTLRLAVSYPFFMASLPPLPSASMPHL</sequence>
<keyword evidence="9" id="KW-1133">Transmembrane helix</keyword>
<keyword evidence="12" id="KW-1185">Reference proteome</keyword>
<dbReference type="PANTHER" id="PTHR11085:SF9">
    <property type="entry name" value="NAD-DEPENDENT PROTEIN DEACETYLASE SIRTUIN-1"/>
    <property type="match status" value="1"/>
</dbReference>
<feature type="region of interest" description="Disordered" evidence="8">
    <location>
        <begin position="359"/>
        <end position="386"/>
    </location>
</feature>
<feature type="region of interest" description="Disordered" evidence="8">
    <location>
        <begin position="622"/>
        <end position="645"/>
    </location>
</feature>